<keyword evidence="6 10" id="KW-1133">Transmembrane helix</keyword>
<feature type="domain" description="CBS" evidence="12">
    <location>
        <begin position="217"/>
        <end position="276"/>
    </location>
</feature>
<feature type="domain" description="CBS" evidence="12">
    <location>
        <begin position="279"/>
        <end position="342"/>
    </location>
</feature>
<gene>
    <name evidence="14" type="ORF">MLD63_12950</name>
</gene>
<dbReference type="RefSeq" id="WP_255330332.1">
    <property type="nucleotide sequence ID" value="NZ_JAKZEU010000004.1"/>
</dbReference>
<dbReference type="Proteomes" id="UP001203945">
    <property type="component" value="Unassembled WGS sequence"/>
</dbReference>
<evidence type="ECO:0000256" key="8">
    <source>
        <dbReference type="ARBA" id="ARBA00023136"/>
    </source>
</evidence>
<evidence type="ECO:0000256" key="5">
    <source>
        <dbReference type="ARBA" id="ARBA00022737"/>
    </source>
</evidence>
<dbReference type="PROSITE" id="PS51846">
    <property type="entry name" value="CNNM"/>
    <property type="match status" value="1"/>
</dbReference>
<dbReference type="InterPro" id="IPR000644">
    <property type="entry name" value="CBS_dom"/>
</dbReference>
<keyword evidence="15" id="KW-1185">Reference proteome</keyword>
<keyword evidence="8 10" id="KW-0472">Membrane</keyword>
<evidence type="ECO:0000256" key="2">
    <source>
        <dbReference type="ARBA" id="ARBA00006446"/>
    </source>
</evidence>
<evidence type="ECO:0000256" key="4">
    <source>
        <dbReference type="ARBA" id="ARBA00022692"/>
    </source>
</evidence>
<feature type="transmembrane region" description="Helical" evidence="11">
    <location>
        <begin position="6"/>
        <end position="26"/>
    </location>
</feature>
<evidence type="ECO:0000256" key="3">
    <source>
        <dbReference type="ARBA" id="ARBA00022475"/>
    </source>
</evidence>
<dbReference type="CDD" id="cd04590">
    <property type="entry name" value="CBS_pair_CorC_HlyC_assoc"/>
    <property type="match status" value="1"/>
</dbReference>
<evidence type="ECO:0000256" key="6">
    <source>
        <dbReference type="ARBA" id="ARBA00022989"/>
    </source>
</evidence>
<evidence type="ECO:0000259" key="12">
    <source>
        <dbReference type="PROSITE" id="PS51371"/>
    </source>
</evidence>
<evidence type="ECO:0000256" key="9">
    <source>
        <dbReference type="PROSITE-ProRule" id="PRU00703"/>
    </source>
</evidence>
<dbReference type="Gene3D" id="3.10.580.10">
    <property type="entry name" value="CBS-domain"/>
    <property type="match status" value="1"/>
</dbReference>
<feature type="domain" description="CNNM transmembrane" evidence="13">
    <location>
        <begin position="1"/>
        <end position="198"/>
    </location>
</feature>
<evidence type="ECO:0000256" key="1">
    <source>
        <dbReference type="ARBA" id="ARBA00004651"/>
    </source>
</evidence>
<evidence type="ECO:0000313" key="15">
    <source>
        <dbReference type="Proteomes" id="UP001203945"/>
    </source>
</evidence>
<dbReference type="PANTHER" id="PTHR43099:SF5">
    <property type="entry name" value="HLYC_CORC FAMILY TRANSPORTER"/>
    <property type="match status" value="1"/>
</dbReference>
<comment type="similarity">
    <text evidence="2">Belongs to the UPF0053 family. Hemolysin C subfamily.</text>
</comment>
<evidence type="ECO:0000259" key="13">
    <source>
        <dbReference type="PROSITE" id="PS51846"/>
    </source>
</evidence>
<dbReference type="SUPFAM" id="SSF56176">
    <property type="entry name" value="FAD-binding/transporter-associated domain-like"/>
    <property type="match status" value="1"/>
</dbReference>
<dbReference type="InterPro" id="IPR051676">
    <property type="entry name" value="UPF0053_domain"/>
</dbReference>
<dbReference type="InterPro" id="IPR002550">
    <property type="entry name" value="CNNM"/>
</dbReference>
<evidence type="ECO:0000256" key="11">
    <source>
        <dbReference type="SAM" id="Phobius"/>
    </source>
</evidence>
<dbReference type="PROSITE" id="PS51371">
    <property type="entry name" value="CBS"/>
    <property type="match status" value="2"/>
</dbReference>
<name>A0ABT1MV35_9RHOB</name>
<proteinExistence type="inferred from homology"/>
<dbReference type="Pfam" id="PF01595">
    <property type="entry name" value="CNNM"/>
    <property type="match status" value="1"/>
</dbReference>
<feature type="transmembrane region" description="Helical" evidence="11">
    <location>
        <begin position="57"/>
        <end position="80"/>
    </location>
</feature>
<dbReference type="InterPro" id="IPR005170">
    <property type="entry name" value="Transptr-assoc_dom"/>
</dbReference>
<dbReference type="InterPro" id="IPR016169">
    <property type="entry name" value="FAD-bd_PCMH_sub2"/>
</dbReference>
<keyword evidence="5" id="KW-0677">Repeat</keyword>
<dbReference type="InterPro" id="IPR036318">
    <property type="entry name" value="FAD-bd_PCMH-like_sf"/>
</dbReference>
<dbReference type="SMART" id="SM01091">
    <property type="entry name" value="CorC_HlyC"/>
    <property type="match status" value="1"/>
</dbReference>
<accession>A0ABT1MV35</accession>
<feature type="transmembrane region" description="Helical" evidence="11">
    <location>
        <begin position="133"/>
        <end position="155"/>
    </location>
</feature>
<organism evidence="14 15">
    <name type="scientific">Paracoccus albicereus</name>
    <dbReference type="NCBI Taxonomy" id="2922394"/>
    <lineage>
        <taxon>Bacteria</taxon>
        <taxon>Pseudomonadati</taxon>
        <taxon>Pseudomonadota</taxon>
        <taxon>Alphaproteobacteria</taxon>
        <taxon>Rhodobacterales</taxon>
        <taxon>Paracoccaceae</taxon>
        <taxon>Paracoccus</taxon>
    </lineage>
</organism>
<protein>
    <submittedName>
        <fullName evidence="14">Hemolysin family protein</fullName>
    </submittedName>
</protein>
<evidence type="ECO:0000256" key="7">
    <source>
        <dbReference type="ARBA" id="ARBA00023122"/>
    </source>
</evidence>
<dbReference type="Pfam" id="PF03471">
    <property type="entry name" value="CorC_HlyC"/>
    <property type="match status" value="1"/>
</dbReference>
<reference evidence="14 15" key="1">
    <citation type="submission" date="2022-03" db="EMBL/GenBank/DDBJ databases">
        <authorList>
            <person name="He Y."/>
        </authorList>
    </citation>
    <scope>NUCLEOTIDE SEQUENCE [LARGE SCALE GENOMIC DNA]</scope>
    <source>
        <strain evidence="14 15">TK19116</strain>
    </source>
</reference>
<dbReference type="InterPro" id="IPR046342">
    <property type="entry name" value="CBS_dom_sf"/>
</dbReference>
<dbReference type="Pfam" id="PF00571">
    <property type="entry name" value="CBS"/>
    <property type="match status" value="2"/>
</dbReference>
<dbReference type="Gene3D" id="3.30.465.10">
    <property type="match status" value="1"/>
</dbReference>
<dbReference type="InterPro" id="IPR044751">
    <property type="entry name" value="Ion_transp-like_CBS"/>
</dbReference>
<evidence type="ECO:0000313" key="14">
    <source>
        <dbReference type="EMBL" id="MCQ0971331.1"/>
    </source>
</evidence>
<dbReference type="SUPFAM" id="SSF54631">
    <property type="entry name" value="CBS-domain pair"/>
    <property type="match status" value="1"/>
</dbReference>
<comment type="caution">
    <text evidence="14">The sequence shown here is derived from an EMBL/GenBank/DDBJ whole genome shotgun (WGS) entry which is preliminary data.</text>
</comment>
<dbReference type="PANTHER" id="PTHR43099">
    <property type="entry name" value="UPF0053 PROTEIN YRKA"/>
    <property type="match status" value="1"/>
</dbReference>
<keyword evidence="4 10" id="KW-0812">Transmembrane</keyword>
<sequence length="432" mass="46094">MFLEILLVLILTLVNGVLAMSELAIVSSRTARLKVMAEGGSRGAAIAMKLAAEPGRFLSSVQIGITLVGVLAGAFSGATLGVRLSSALSQAGLSPSLAQTLGVGGVVMAITYLSLIFGELVPKQIALRAPEAAAARIAPLLNMIAMATAPLVWVLDRSGRLVLTLIGQAGPADRTMTDDEVRLVISEARNAGVMKKAETEMIAGVMRIADRTARGLMLPRHEVETVPLAASRAEIVARFRETGRSRLPVEDGSADAIVGVFRSADFLEADGEGNSPAPADRLVEAPVVRERMGALDVLEILRRSPAHMVLVYDEYGHFEGIVTAMDILQAITGDFIEEEQDEPRIVERQDGSLLVAGWMAVDEFAERMGITLATDREFDTVAGLVIDRMGRLPEVGETVSVGQWRIEVVDLDGRRIDKVLLTRDGAHDGLSG</sequence>
<evidence type="ECO:0000256" key="10">
    <source>
        <dbReference type="PROSITE-ProRule" id="PRU01193"/>
    </source>
</evidence>
<dbReference type="SMART" id="SM00116">
    <property type="entry name" value="CBS"/>
    <property type="match status" value="2"/>
</dbReference>
<comment type="subcellular location">
    <subcellularLocation>
        <location evidence="1">Cell membrane</location>
        <topology evidence="1">Multi-pass membrane protein</topology>
    </subcellularLocation>
</comment>
<keyword evidence="3" id="KW-1003">Cell membrane</keyword>
<keyword evidence="7 9" id="KW-0129">CBS domain</keyword>
<feature type="transmembrane region" description="Helical" evidence="11">
    <location>
        <begin position="100"/>
        <end position="121"/>
    </location>
</feature>
<dbReference type="EMBL" id="JAKZEU010000004">
    <property type="protein sequence ID" value="MCQ0971331.1"/>
    <property type="molecule type" value="Genomic_DNA"/>
</dbReference>